<comment type="caution">
    <text evidence="2">The sequence shown here is derived from an EMBL/GenBank/DDBJ whole genome shotgun (WGS) entry which is preliminary data.</text>
</comment>
<reference evidence="2" key="1">
    <citation type="submission" date="2024-01" db="EMBL/GenBank/DDBJ databases">
        <authorList>
            <person name="Webb A."/>
        </authorList>
    </citation>
    <scope>NUCLEOTIDE SEQUENCE</scope>
    <source>
        <strain evidence="2">Pm1</strain>
    </source>
</reference>
<dbReference type="Pfam" id="PF22936">
    <property type="entry name" value="Pol_BBD"/>
    <property type="match status" value="1"/>
</dbReference>
<name>A0AAV1TBU1_9STRA</name>
<gene>
    <name evidence="2" type="ORF">PM001_LOCUS4042</name>
</gene>
<proteinExistence type="predicted"/>
<dbReference type="Proteomes" id="UP001162060">
    <property type="component" value="Unassembled WGS sequence"/>
</dbReference>
<accession>A0AAV1TBU1</accession>
<evidence type="ECO:0000259" key="1">
    <source>
        <dbReference type="Pfam" id="PF22936"/>
    </source>
</evidence>
<protein>
    <recommendedName>
        <fullName evidence="1">Retrovirus-related Pol polyprotein from transposon TNT 1-94-like beta-barrel domain-containing protein</fullName>
    </recommendedName>
</protein>
<organism evidence="2 3">
    <name type="scientific">Peronospora matthiolae</name>
    <dbReference type="NCBI Taxonomy" id="2874970"/>
    <lineage>
        <taxon>Eukaryota</taxon>
        <taxon>Sar</taxon>
        <taxon>Stramenopiles</taxon>
        <taxon>Oomycota</taxon>
        <taxon>Peronosporomycetes</taxon>
        <taxon>Peronosporales</taxon>
        <taxon>Peronosporaceae</taxon>
        <taxon>Peronospora</taxon>
    </lineage>
</organism>
<sequence length="75" mass="8224">MSIGDDSDDEDDDWILDSGSSRHLMNDTSLLRDARDCDQECHLADGETTKLTQVGSVVLTVLARGQQQDVTLTDV</sequence>
<dbReference type="AlphaFoldDB" id="A0AAV1TBU1"/>
<evidence type="ECO:0000313" key="2">
    <source>
        <dbReference type="EMBL" id="CAK7909975.1"/>
    </source>
</evidence>
<feature type="domain" description="Retrovirus-related Pol polyprotein from transposon TNT 1-94-like beta-barrel" evidence="1">
    <location>
        <begin position="14"/>
        <end position="75"/>
    </location>
</feature>
<dbReference type="InterPro" id="IPR054722">
    <property type="entry name" value="PolX-like_BBD"/>
</dbReference>
<evidence type="ECO:0000313" key="3">
    <source>
        <dbReference type="Proteomes" id="UP001162060"/>
    </source>
</evidence>
<dbReference type="EMBL" id="CAKLBY020000035">
    <property type="protein sequence ID" value="CAK7909975.1"/>
    <property type="molecule type" value="Genomic_DNA"/>
</dbReference>